<dbReference type="OMA" id="ETFAQIC"/>
<dbReference type="Pfam" id="PF00406">
    <property type="entry name" value="ADK"/>
    <property type="match status" value="1"/>
</dbReference>
<evidence type="ECO:0000256" key="1">
    <source>
        <dbReference type="ARBA" id="ARBA00022679"/>
    </source>
</evidence>
<evidence type="ECO:0000313" key="5">
    <source>
        <dbReference type="EMBL" id="GAB65231.1"/>
    </source>
</evidence>
<dbReference type="GeneID" id="14691620"/>
<evidence type="ECO:0000313" key="6">
    <source>
        <dbReference type="Proteomes" id="UP000006319"/>
    </source>
</evidence>
<gene>
    <name evidence="5" type="ORF">PCYB_052490</name>
</gene>
<keyword evidence="6" id="KW-1185">Reference proteome</keyword>
<dbReference type="AlphaFoldDB" id="K6UCP9"/>
<dbReference type="PANTHER" id="PTHR23359">
    <property type="entry name" value="NUCLEOTIDE KINASE"/>
    <property type="match status" value="1"/>
</dbReference>
<feature type="compositionally biased region" description="Low complexity" evidence="4">
    <location>
        <begin position="74"/>
        <end position="83"/>
    </location>
</feature>
<evidence type="ECO:0000256" key="4">
    <source>
        <dbReference type="SAM" id="MobiDB-lite"/>
    </source>
</evidence>
<dbReference type="OrthoDB" id="439792at2759"/>
<dbReference type="GO" id="GO:0006139">
    <property type="term" value="P:nucleobase-containing compound metabolic process"/>
    <property type="evidence" value="ECO:0007669"/>
    <property type="project" value="InterPro"/>
</dbReference>
<sequence>MRSANSRQATQMEKQKGPQIFILNGAAGSGKDTQCRLIVEKYNFAVITISTLLKEYVLESEEREGEGGGGGGTSPSASLSPSLSPCPSPSLSPSPDEESINRVERKKEDVKRIKKCMKDGSLVPDDIVIKVFMDRLKKYTNGEEPCVGIVVNGFPRTYEQALLFAKNGIKVTSFINIQVKKDNLMSRISNRMVDPVTNINYNAKGVELLLKNKNGIHLTENEELLLSSQGDAFKNTSDEVIARLTKRADDDKATFLKRFHLYEENEEKILSLFPTVYRSVDGNGSIEETFAQICAILDGANRYTPLSSEAG</sequence>
<dbReference type="EMBL" id="DF157097">
    <property type="protein sequence ID" value="GAB65231.1"/>
    <property type="molecule type" value="Genomic_DNA"/>
</dbReference>
<dbReference type="RefSeq" id="XP_004221178.1">
    <property type="nucleotide sequence ID" value="XM_004221130.1"/>
</dbReference>
<reference evidence="5 6" key="1">
    <citation type="journal article" date="2012" name="Nat. Genet.">
        <title>Plasmodium cynomolgi genome sequences provide insight into Plasmodium vivax and the monkey malaria clade.</title>
        <authorList>
            <person name="Tachibana S."/>
            <person name="Sullivan S.A."/>
            <person name="Kawai S."/>
            <person name="Nakamura S."/>
            <person name="Kim H.R."/>
            <person name="Goto N."/>
            <person name="Arisue N."/>
            <person name="Palacpac N.M.Q."/>
            <person name="Honma H."/>
            <person name="Yagi M."/>
            <person name="Tougan T."/>
            <person name="Katakai Y."/>
            <person name="Kaneko O."/>
            <person name="Mita T."/>
            <person name="Kita K."/>
            <person name="Yasutomi Y."/>
            <person name="Sutton P.L."/>
            <person name="Shakhbatyan R."/>
            <person name="Horii T."/>
            <person name="Yasunaga T."/>
            <person name="Barnwell J.W."/>
            <person name="Escalante A.A."/>
            <person name="Carlton J.M."/>
            <person name="Tanabe K."/>
        </authorList>
    </citation>
    <scope>NUCLEOTIDE SEQUENCE [LARGE SCALE GENOMIC DNA]</scope>
    <source>
        <strain evidence="5 6">B</strain>
    </source>
</reference>
<proteinExistence type="predicted"/>
<organism evidence="5 6">
    <name type="scientific">Plasmodium cynomolgi (strain B)</name>
    <dbReference type="NCBI Taxonomy" id="1120755"/>
    <lineage>
        <taxon>Eukaryota</taxon>
        <taxon>Sar</taxon>
        <taxon>Alveolata</taxon>
        <taxon>Apicomplexa</taxon>
        <taxon>Aconoidasida</taxon>
        <taxon>Haemosporida</taxon>
        <taxon>Plasmodiidae</taxon>
        <taxon>Plasmodium</taxon>
        <taxon>Plasmodium (Plasmodium)</taxon>
    </lineage>
</organism>
<dbReference type="GO" id="GO:0005524">
    <property type="term" value="F:ATP binding"/>
    <property type="evidence" value="ECO:0007669"/>
    <property type="project" value="InterPro"/>
</dbReference>
<dbReference type="VEuPathDB" id="PlasmoDB:PCYB_052490"/>
<name>K6UCP9_PLACD</name>
<feature type="region of interest" description="Disordered" evidence="4">
    <location>
        <begin position="60"/>
        <end position="105"/>
    </location>
</feature>
<dbReference type="CDD" id="cd01428">
    <property type="entry name" value="ADK"/>
    <property type="match status" value="1"/>
</dbReference>
<dbReference type="Gene3D" id="3.40.50.300">
    <property type="entry name" value="P-loop containing nucleotide triphosphate hydrolases"/>
    <property type="match status" value="1"/>
</dbReference>
<accession>K6UCP9</accession>
<keyword evidence="3 5" id="KW-0418">Kinase</keyword>
<dbReference type="PhylomeDB" id="K6UCP9"/>
<dbReference type="SUPFAM" id="SSF52540">
    <property type="entry name" value="P-loop containing nucleoside triphosphate hydrolases"/>
    <property type="match status" value="1"/>
</dbReference>
<dbReference type="InterPro" id="IPR000850">
    <property type="entry name" value="Adenylat/UMP-CMP_kin"/>
</dbReference>
<dbReference type="InterPro" id="IPR027417">
    <property type="entry name" value="P-loop_NTPase"/>
</dbReference>
<dbReference type="eggNOG" id="KOG3078">
    <property type="taxonomic scope" value="Eukaryota"/>
</dbReference>
<protein>
    <submittedName>
        <fullName evidence="5">Adenylate kinase</fullName>
    </submittedName>
</protein>
<dbReference type="GO" id="GO:0019205">
    <property type="term" value="F:nucleobase-containing compound kinase activity"/>
    <property type="evidence" value="ECO:0007669"/>
    <property type="project" value="InterPro"/>
</dbReference>
<keyword evidence="2" id="KW-0547">Nucleotide-binding</keyword>
<evidence type="ECO:0000256" key="3">
    <source>
        <dbReference type="ARBA" id="ARBA00022777"/>
    </source>
</evidence>
<dbReference type="Proteomes" id="UP000006319">
    <property type="component" value="Chromosome 5"/>
</dbReference>
<keyword evidence="1" id="KW-0808">Transferase</keyword>
<evidence type="ECO:0000256" key="2">
    <source>
        <dbReference type="ARBA" id="ARBA00022741"/>
    </source>
</evidence>
<dbReference type="KEGG" id="pcy:PCYB_052490"/>